<proteinExistence type="predicted"/>
<dbReference type="EMBL" id="CYPU01000011">
    <property type="protein sequence ID" value="CUH46383.1"/>
    <property type="molecule type" value="Genomic_DNA"/>
</dbReference>
<dbReference type="Proteomes" id="UP000050783">
    <property type="component" value="Unassembled WGS sequence"/>
</dbReference>
<dbReference type="Gene3D" id="3.40.50.1240">
    <property type="entry name" value="Phosphoglycerate mutase-like"/>
    <property type="match status" value="1"/>
</dbReference>
<gene>
    <name evidence="1" type="ORF">RUA4292_00548</name>
</gene>
<dbReference type="InterPro" id="IPR029033">
    <property type="entry name" value="His_PPase_superfam"/>
</dbReference>
<reference evidence="1 2" key="1">
    <citation type="submission" date="2015-09" db="EMBL/GenBank/DDBJ databases">
        <authorList>
            <consortium name="Swine Surveillance"/>
        </authorList>
    </citation>
    <scope>NUCLEOTIDE SEQUENCE [LARGE SCALE GENOMIC DNA]</scope>
    <source>
        <strain evidence="1 2">CECT 4292</strain>
    </source>
</reference>
<accession>A0A0P1EB27</accession>
<dbReference type="AlphaFoldDB" id="A0A0P1EB27"/>
<dbReference type="PANTHER" id="PTHR47623">
    <property type="entry name" value="OS09G0287300 PROTEIN"/>
    <property type="match status" value="1"/>
</dbReference>
<dbReference type="RefSeq" id="WP_058276189.1">
    <property type="nucleotide sequence ID" value="NZ_CYPU01000011.1"/>
</dbReference>
<organism evidence="1 2">
    <name type="scientific">Ruegeria atlantica</name>
    <dbReference type="NCBI Taxonomy" id="81569"/>
    <lineage>
        <taxon>Bacteria</taxon>
        <taxon>Pseudomonadati</taxon>
        <taxon>Pseudomonadota</taxon>
        <taxon>Alphaproteobacteria</taxon>
        <taxon>Rhodobacterales</taxon>
        <taxon>Roseobacteraceae</taxon>
        <taxon>Ruegeria</taxon>
    </lineage>
</organism>
<dbReference type="SUPFAM" id="SSF53254">
    <property type="entry name" value="Phosphoglycerate mutase-like"/>
    <property type="match status" value="1"/>
</dbReference>
<dbReference type="InterPro" id="IPR013078">
    <property type="entry name" value="His_Pase_superF_clade-1"/>
</dbReference>
<protein>
    <submittedName>
        <fullName evidence="1">Phosphohistidine phosphatase SixA</fullName>
    </submittedName>
</protein>
<evidence type="ECO:0000313" key="2">
    <source>
        <dbReference type="Proteomes" id="UP000050783"/>
    </source>
</evidence>
<evidence type="ECO:0000313" key="1">
    <source>
        <dbReference type="EMBL" id="CUH46383.1"/>
    </source>
</evidence>
<dbReference type="STRING" id="81569.RUM4293_01195"/>
<dbReference type="Pfam" id="PF00300">
    <property type="entry name" value="His_Phos_1"/>
    <property type="match status" value="1"/>
</dbReference>
<dbReference type="CDD" id="cd07067">
    <property type="entry name" value="HP_PGM_like"/>
    <property type="match status" value="1"/>
</dbReference>
<name>A0A0P1EB27_9RHOB</name>
<dbReference type="SMART" id="SM00855">
    <property type="entry name" value="PGAM"/>
    <property type="match status" value="1"/>
</dbReference>
<sequence length="165" mass="18618">MTRTLILTRHAKSSWDSPALADHDRPLNKRGRRSASAIAAWLRENDWLPDEVLSSSSVRTRETWERMGLQADTVCFQRTLYHADPADMLLELSGATKQTVLILGHNPGIAAFANQIVKHPPDHARFYDYPTCATAVIRFDIADWSGVRWHSGDVQGFVIPRELLV</sequence>
<dbReference type="OrthoDB" id="9810154at2"/>
<dbReference type="GeneID" id="55491857"/>
<dbReference type="PANTHER" id="PTHR47623:SF1">
    <property type="entry name" value="OS09G0287300 PROTEIN"/>
    <property type="match status" value="1"/>
</dbReference>